<proteinExistence type="predicted"/>
<keyword evidence="2" id="KW-0812">Transmembrane</keyword>
<accession>A0ABW6YQZ3</accession>
<keyword evidence="4" id="KW-1185">Reference proteome</keyword>
<dbReference type="Proteomes" id="UP001603418">
    <property type="component" value="Unassembled WGS sequence"/>
</dbReference>
<keyword evidence="2" id="KW-1133">Transmembrane helix</keyword>
<reference evidence="3 4" key="1">
    <citation type="submission" date="2024-10" db="EMBL/GenBank/DDBJ databases">
        <title>The Natural Products Discovery Center: Release of the First 8490 Sequenced Strains for Exploring Actinobacteria Biosynthetic Diversity.</title>
        <authorList>
            <person name="Kalkreuter E."/>
            <person name="Kautsar S.A."/>
            <person name="Yang D."/>
            <person name="Bader C.D."/>
            <person name="Teijaro C.N."/>
            <person name="Fluegel L."/>
            <person name="Davis C.M."/>
            <person name="Simpson J.R."/>
            <person name="Lauterbach L."/>
            <person name="Steele A.D."/>
            <person name="Gui C."/>
            <person name="Meng S."/>
            <person name="Li G."/>
            <person name="Viehrig K."/>
            <person name="Ye F."/>
            <person name="Su P."/>
            <person name="Kiefer A.F."/>
            <person name="Nichols A."/>
            <person name="Cepeda A.J."/>
            <person name="Yan W."/>
            <person name="Fan B."/>
            <person name="Jiang Y."/>
            <person name="Adhikari A."/>
            <person name="Zheng C.-J."/>
            <person name="Schuster L."/>
            <person name="Cowan T.M."/>
            <person name="Smanski M.J."/>
            <person name="Chevrette M.G."/>
            <person name="De Carvalho L.P.S."/>
            <person name="Shen B."/>
        </authorList>
    </citation>
    <scope>NUCLEOTIDE SEQUENCE [LARGE SCALE GENOMIC DNA]</scope>
    <source>
        <strain evidence="3 4">NPDC013366</strain>
    </source>
</reference>
<dbReference type="EMBL" id="JBICBM010000003">
    <property type="protein sequence ID" value="MFF9881230.1"/>
    <property type="molecule type" value="Genomic_DNA"/>
</dbReference>
<evidence type="ECO:0000313" key="3">
    <source>
        <dbReference type="EMBL" id="MFF9881230.1"/>
    </source>
</evidence>
<comment type="caution">
    <text evidence="3">The sequence shown here is derived from an EMBL/GenBank/DDBJ whole genome shotgun (WGS) entry which is preliminary data.</text>
</comment>
<feature type="compositionally biased region" description="Polar residues" evidence="1">
    <location>
        <begin position="84"/>
        <end position="95"/>
    </location>
</feature>
<feature type="region of interest" description="Disordered" evidence="1">
    <location>
        <begin position="37"/>
        <end position="95"/>
    </location>
</feature>
<sequence length="95" mass="9967">MAYASIAGFDPVAGLYAGSVPAIVGSLTARTVLMVTTSRRHPARRHDRDRGIPQPGSPVPSAIRRTRQGGHHPYGGADVRPVTMTGSLESVTGPH</sequence>
<evidence type="ECO:0000313" key="4">
    <source>
        <dbReference type="Proteomes" id="UP001603418"/>
    </source>
</evidence>
<organism evidence="3 4">
    <name type="scientific">Streptomyces eurythermus</name>
    <dbReference type="NCBI Taxonomy" id="42237"/>
    <lineage>
        <taxon>Bacteria</taxon>
        <taxon>Bacillati</taxon>
        <taxon>Actinomycetota</taxon>
        <taxon>Actinomycetes</taxon>
        <taxon>Kitasatosporales</taxon>
        <taxon>Streptomycetaceae</taxon>
        <taxon>Streptomyces</taxon>
    </lineage>
</organism>
<protein>
    <submittedName>
        <fullName evidence="3">Uncharacterized protein</fullName>
    </submittedName>
</protein>
<feature type="transmembrane region" description="Helical" evidence="2">
    <location>
        <begin position="12"/>
        <end position="35"/>
    </location>
</feature>
<evidence type="ECO:0000256" key="2">
    <source>
        <dbReference type="SAM" id="Phobius"/>
    </source>
</evidence>
<dbReference type="RefSeq" id="WP_244406039.1">
    <property type="nucleotide sequence ID" value="NZ_JBFACJ010000037.1"/>
</dbReference>
<name>A0ABW6YQZ3_9ACTN</name>
<evidence type="ECO:0000256" key="1">
    <source>
        <dbReference type="SAM" id="MobiDB-lite"/>
    </source>
</evidence>
<keyword evidence="2" id="KW-0472">Membrane</keyword>
<gene>
    <name evidence="3" type="ORF">ACF1HC_06345</name>
</gene>